<dbReference type="EMBL" id="JACDTY010000025">
    <property type="protein sequence ID" value="MBA1144593.1"/>
    <property type="molecule type" value="Genomic_DNA"/>
</dbReference>
<protein>
    <submittedName>
        <fullName evidence="1">Uncharacterized protein</fullName>
    </submittedName>
</protein>
<name>A0A838BEC4_9HYPH</name>
<dbReference type="Proteomes" id="UP000558284">
    <property type="component" value="Unassembled WGS sequence"/>
</dbReference>
<evidence type="ECO:0000313" key="1">
    <source>
        <dbReference type="EMBL" id="MBA1144593.1"/>
    </source>
</evidence>
<keyword evidence="2" id="KW-1185">Reference proteome</keyword>
<evidence type="ECO:0000313" key="2">
    <source>
        <dbReference type="Proteomes" id="UP000558284"/>
    </source>
</evidence>
<dbReference type="AlphaFoldDB" id="A0A838BEC4"/>
<dbReference type="RefSeq" id="WP_181061531.1">
    <property type="nucleotide sequence ID" value="NZ_JACDTY010000025.1"/>
</dbReference>
<organism evidence="1 2">
    <name type="scientific">Mesorhizobium neociceri</name>
    <dbReference type="NCBI Taxonomy" id="1307853"/>
    <lineage>
        <taxon>Bacteria</taxon>
        <taxon>Pseudomonadati</taxon>
        <taxon>Pseudomonadota</taxon>
        <taxon>Alphaproteobacteria</taxon>
        <taxon>Hyphomicrobiales</taxon>
        <taxon>Phyllobacteriaceae</taxon>
        <taxon>Mesorhizobium</taxon>
    </lineage>
</organism>
<gene>
    <name evidence="1" type="ORF">H0241_30790</name>
</gene>
<sequence length="200" mass="22059">MNAATPQIRLYGYRDNAVLSGSAHANTILPDELKQPLDAWDMMGSPFDHSLTALSYNQLQITLLDFPLAIPAIYYAARLKSHLPARIVAFPRGMLEAKWFSDTAASLSSLEITPNAKRLGLAALRAASRCRSDPPEIFLMEDGALILEYNDLSKIVSVKIVDQEAFLSVASSEMEVSTIIFEANSSAELLEYRFLFELGS</sequence>
<comment type="caution">
    <text evidence="1">The sequence shown here is derived from an EMBL/GenBank/DDBJ whole genome shotgun (WGS) entry which is preliminary data.</text>
</comment>
<proteinExistence type="predicted"/>
<accession>A0A838BEC4</accession>
<reference evidence="1 2" key="1">
    <citation type="submission" date="2020-07" db="EMBL/GenBank/DDBJ databases">
        <title>Definition of the novel symbiovar canariense within Mesorhizobium novociceri, a new species of genus Mesorhizobium nodulating Cicer canariense in the Caldera de Taburiente National Park (La Palma, Canary Islands).</title>
        <authorList>
            <person name="Leon-Barrios M."/>
            <person name="Perez-Yepez J."/>
            <person name="Flores-Felix J.D."/>
            <person name="Ramirez-Baena M.H."/>
            <person name="Pulido-Suarez L."/>
            <person name="Igual J.M."/>
            <person name="Velazquez E."/>
            <person name="Peix A."/>
        </authorList>
    </citation>
    <scope>NUCLEOTIDE SEQUENCE [LARGE SCALE GENOMIC DNA]</scope>
    <source>
        <strain evidence="1 2">CCANP35</strain>
    </source>
</reference>